<evidence type="ECO:0000256" key="6">
    <source>
        <dbReference type="ARBA" id="ARBA00022692"/>
    </source>
</evidence>
<evidence type="ECO:0000256" key="7">
    <source>
        <dbReference type="ARBA" id="ARBA00022723"/>
    </source>
</evidence>
<dbReference type="EC" id="2.3.2.27" evidence="4"/>
<dbReference type="Gramene" id="ONK69607">
    <property type="protein sequence ID" value="ONK69607"/>
    <property type="gene ID" value="A4U43_C05F24750"/>
</dbReference>
<dbReference type="OrthoDB" id="785274at2759"/>
<evidence type="ECO:0000256" key="8">
    <source>
        <dbReference type="ARBA" id="ARBA00022729"/>
    </source>
</evidence>
<evidence type="ECO:0000256" key="10">
    <source>
        <dbReference type="ARBA" id="ARBA00022786"/>
    </source>
</evidence>
<dbReference type="InterPro" id="IPR013083">
    <property type="entry name" value="Znf_RING/FYVE/PHD"/>
</dbReference>
<evidence type="ECO:0000256" key="12">
    <source>
        <dbReference type="ARBA" id="ARBA00022989"/>
    </source>
</evidence>
<dbReference type="CDD" id="cd16461">
    <property type="entry name" value="RING-H2_EL5-like"/>
    <property type="match status" value="1"/>
</dbReference>
<dbReference type="PROSITE" id="PS50089">
    <property type="entry name" value="ZF_RING_2"/>
    <property type="match status" value="1"/>
</dbReference>
<keyword evidence="19" id="KW-1185">Reference proteome</keyword>
<dbReference type="FunFam" id="3.30.40.10:FF:000285">
    <property type="entry name" value="RING-H2 finger protein ATL43"/>
    <property type="match status" value="1"/>
</dbReference>
<comment type="pathway">
    <text evidence="3">Protein modification; protein ubiquitination.</text>
</comment>
<evidence type="ECO:0000256" key="14">
    <source>
        <dbReference type="ARBA" id="ARBA00024209"/>
    </source>
</evidence>
<keyword evidence="7" id="KW-0479">Metal-binding</keyword>
<name>A0A5P1EWS2_ASPOF</name>
<evidence type="ECO:0000313" key="18">
    <source>
        <dbReference type="EMBL" id="ONK69607.1"/>
    </source>
</evidence>
<dbReference type="SMART" id="SM00184">
    <property type="entry name" value="RING"/>
    <property type="match status" value="1"/>
</dbReference>
<dbReference type="SUPFAM" id="SSF57850">
    <property type="entry name" value="RING/U-box"/>
    <property type="match status" value="1"/>
</dbReference>
<evidence type="ECO:0000256" key="13">
    <source>
        <dbReference type="ARBA" id="ARBA00023136"/>
    </source>
</evidence>
<proteinExistence type="inferred from homology"/>
<dbReference type="GO" id="GO:0016020">
    <property type="term" value="C:membrane"/>
    <property type="evidence" value="ECO:0007669"/>
    <property type="project" value="UniProtKB-SubCell"/>
</dbReference>
<dbReference type="Proteomes" id="UP000243459">
    <property type="component" value="Chromosome 5"/>
</dbReference>
<dbReference type="PANTHER" id="PTHR46539:SF2">
    <property type="entry name" value="RING-H2 FINGER PROTEIN ATL43"/>
    <property type="match status" value="1"/>
</dbReference>
<feature type="domain" description="RING-type" evidence="17">
    <location>
        <begin position="109"/>
        <end position="151"/>
    </location>
</feature>
<dbReference type="Gene3D" id="3.30.40.10">
    <property type="entry name" value="Zinc/RING finger domain, C3HC4 (zinc finger)"/>
    <property type="match status" value="1"/>
</dbReference>
<evidence type="ECO:0000313" key="19">
    <source>
        <dbReference type="Proteomes" id="UP000243459"/>
    </source>
</evidence>
<keyword evidence="10" id="KW-0833">Ubl conjugation pathway</keyword>
<keyword evidence="5" id="KW-0808">Transferase</keyword>
<dbReference type="InterPro" id="IPR001841">
    <property type="entry name" value="Znf_RING"/>
</dbReference>
<evidence type="ECO:0000256" key="3">
    <source>
        <dbReference type="ARBA" id="ARBA00004906"/>
    </source>
</evidence>
<evidence type="ECO:0000256" key="4">
    <source>
        <dbReference type="ARBA" id="ARBA00012483"/>
    </source>
</evidence>
<keyword evidence="6 16" id="KW-0812">Transmembrane</keyword>
<comment type="similarity">
    <text evidence="14">Belongs to the RING-type zinc finger family. ATL subfamily.</text>
</comment>
<dbReference type="PANTHER" id="PTHR46539">
    <property type="entry name" value="E3 UBIQUITIN-PROTEIN LIGASE ATL42"/>
    <property type="match status" value="1"/>
</dbReference>
<comment type="subcellular location">
    <subcellularLocation>
        <location evidence="2">Membrane</location>
        <topology evidence="2">Single-pass membrane protein</topology>
    </subcellularLocation>
</comment>
<keyword evidence="9 15" id="KW-0863">Zinc-finger</keyword>
<dbReference type="Pfam" id="PF13639">
    <property type="entry name" value="zf-RING_2"/>
    <property type="match status" value="1"/>
</dbReference>
<sequence length="178" mass="19526">MSSPFSSLPRLLLAEGHAPSPFPSPPTASFRPSIAVIIGVLTTMFSLTFLLLLYAKHCKRDVDTTYGRGNAAQSFTAEHRNSGVNRSIVNSLPVFRFGSLTGHKEGLECAVCLNRFEPAEVLRLLPKCKHGFHVECIDTWLEAHATCPLCRVRVQPEDVLLVFDPKPDPDPAAESKKG</sequence>
<evidence type="ECO:0000256" key="2">
    <source>
        <dbReference type="ARBA" id="ARBA00004167"/>
    </source>
</evidence>
<keyword evidence="11" id="KW-0862">Zinc</keyword>
<feature type="transmembrane region" description="Helical" evidence="16">
    <location>
        <begin position="34"/>
        <end position="55"/>
    </location>
</feature>
<dbReference type="AlphaFoldDB" id="A0A5P1EWS2"/>
<evidence type="ECO:0000256" key="15">
    <source>
        <dbReference type="PROSITE-ProRule" id="PRU00175"/>
    </source>
</evidence>
<evidence type="ECO:0000256" key="5">
    <source>
        <dbReference type="ARBA" id="ARBA00022679"/>
    </source>
</evidence>
<evidence type="ECO:0000256" key="1">
    <source>
        <dbReference type="ARBA" id="ARBA00000900"/>
    </source>
</evidence>
<comment type="catalytic activity">
    <reaction evidence="1">
        <text>S-ubiquitinyl-[E2 ubiquitin-conjugating enzyme]-L-cysteine + [acceptor protein]-L-lysine = [E2 ubiquitin-conjugating enzyme]-L-cysteine + N(6)-ubiquitinyl-[acceptor protein]-L-lysine.</text>
        <dbReference type="EC" id="2.3.2.27"/>
    </reaction>
</comment>
<evidence type="ECO:0000256" key="9">
    <source>
        <dbReference type="ARBA" id="ARBA00022771"/>
    </source>
</evidence>
<protein>
    <recommendedName>
        <fullName evidence="4">RING-type E3 ubiquitin transferase</fullName>
        <ecNumber evidence="4">2.3.2.27</ecNumber>
    </recommendedName>
</protein>
<gene>
    <name evidence="18" type="ORF">A4U43_C05F24750</name>
</gene>
<keyword evidence="12 16" id="KW-1133">Transmembrane helix</keyword>
<keyword evidence="13 16" id="KW-0472">Membrane</keyword>
<evidence type="ECO:0000259" key="17">
    <source>
        <dbReference type="PROSITE" id="PS50089"/>
    </source>
</evidence>
<evidence type="ECO:0000256" key="11">
    <source>
        <dbReference type="ARBA" id="ARBA00022833"/>
    </source>
</evidence>
<dbReference type="EMBL" id="CM007385">
    <property type="protein sequence ID" value="ONK69607.1"/>
    <property type="molecule type" value="Genomic_DNA"/>
</dbReference>
<dbReference type="GO" id="GO:0061630">
    <property type="term" value="F:ubiquitin protein ligase activity"/>
    <property type="evidence" value="ECO:0007669"/>
    <property type="project" value="UniProtKB-EC"/>
</dbReference>
<accession>A0A5P1EWS2</accession>
<dbReference type="GO" id="GO:0008270">
    <property type="term" value="F:zinc ion binding"/>
    <property type="evidence" value="ECO:0007669"/>
    <property type="project" value="UniProtKB-KW"/>
</dbReference>
<organism evidence="18 19">
    <name type="scientific">Asparagus officinalis</name>
    <name type="common">Garden asparagus</name>
    <dbReference type="NCBI Taxonomy" id="4686"/>
    <lineage>
        <taxon>Eukaryota</taxon>
        <taxon>Viridiplantae</taxon>
        <taxon>Streptophyta</taxon>
        <taxon>Embryophyta</taxon>
        <taxon>Tracheophyta</taxon>
        <taxon>Spermatophyta</taxon>
        <taxon>Magnoliopsida</taxon>
        <taxon>Liliopsida</taxon>
        <taxon>Asparagales</taxon>
        <taxon>Asparagaceae</taxon>
        <taxon>Asparagoideae</taxon>
        <taxon>Asparagus</taxon>
    </lineage>
</organism>
<keyword evidence="8" id="KW-0732">Signal</keyword>
<evidence type="ECO:0000256" key="16">
    <source>
        <dbReference type="SAM" id="Phobius"/>
    </source>
</evidence>
<reference evidence="19" key="1">
    <citation type="journal article" date="2017" name="Nat. Commun.">
        <title>The asparagus genome sheds light on the origin and evolution of a young Y chromosome.</title>
        <authorList>
            <person name="Harkess A."/>
            <person name="Zhou J."/>
            <person name="Xu C."/>
            <person name="Bowers J.E."/>
            <person name="Van der Hulst R."/>
            <person name="Ayyampalayam S."/>
            <person name="Mercati F."/>
            <person name="Riccardi P."/>
            <person name="McKain M.R."/>
            <person name="Kakrana A."/>
            <person name="Tang H."/>
            <person name="Ray J."/>
            <person name="Groenendijk J."/>
            <person name="Arikit S."/>
            <person name="Mathioni S.M."/>
            <person name="Nakano M."/>
            <person name="Shan H."/>
            <person name="Telgmann-Rauber A."/>
            <person name="Kanno A."/>
            <person name="Yue Z."/>
            <person name="Chen H."/>
            <person name="Li W."/>
            <person name="Chen Y."/>
            <person name="Xu X."/>
            <person name="Zhang Y."/>
            <person name="Luo S."/>
            <person name="Chen H."/>
            <person name="Gao J."/>
            <person name="Mao Z."/>
            <person name="Pires J.C."/>
            <person name="Luo M."/>
            <person name="Kudrna D."/>
            <person name="Wing R.A."/>
            <person name="Meyers B.C."/>
            <person name="Yi K."/>
            <person name="Kong H."/>
            <person name="Lavrijsen P."/>
            <person name="Sunseri F."/>
            <person name="Falavigna A."/>
            <person name="Ye Y."/>
            <person name="Leebens-Mack J.H."/>
            <person name="Chen G."/>
        </authorList>
    </citation>
    <scope>NUCLEOTIDE SEQUENCE [LARGE SCALE GENOMIC DNA]</scope>
    <source>
        <strain evidence="19">cv. DH0086</strain>
    </source>
</reference>
<dbReference type="OMA" id="VGRATEC"/>